<dbReference type="EMBL" id="BAAAZE010000015">
    <property type="protein sequence ID" value="GAA4033773.1"/>
    <property type="molecule type" value="Genomic_DNA"/>
</dbReference>
<sequence length="532" mass="58292">MKITGIRLKNFKRFTDLAIRDIPPTAKLVLIVGPNGCGKSSLFDGLLNWYRLTAGFGYSNDDLYYRKSKDEHYAWTDTVQVTLADGAAPKKGCLYVRTAYRNDPDFSMTGITKPAAPSEELRVSRSIDNDQAVAQNYQRLVYDTMAGVYNDENDNKTVQALREELIGQLRTSMKAVFGDLVLNNIADPLGTGTFFFEKGTSKAYHFKNLSGGEKAAFDLLLDLHVKKKFFADAVYCIDELETHLHTRVQGLLLREMVNIIPDNSQLWATTHSLGVLRAAHEMATAAPGSVCIIDFDGVDPDVPREIVPSNLGRLTWEKMLSVAIDDLSSRVAPRVIVVCEGASEGANKRKNFDAEVLSKVLGAHHADVLFLSGGASSQLAASGITVRQTLSGILPTARVVSLCDLDDRSAAEVGDFEADGNLVLRRRNLESYLLDDEVIKALLEREGKAELIEAALEIKLRALQNSQDRGNPPDDLKRASGEIFVQIKALLGLRGAGNNADAFMRDTLAPLIAPGMNVYAELCASIIDRVAR</sequence>
<organism evidence="2 3">
    <name type="scientific">Actimicrobium antarcticum</name>
    <dbReference type="NCBI Taxonomy" id="1051899"/>
    <lineage>
        <taxon>Bacteria</taxon>
        <taxon>Pseudomonadati</taxon>
        <taxon>Pseudomonadota</taxon>
        <taxon>Betaproteobacteria</taxon>
        <taxon>Burkholderiales</taxon>
        <taxon>Oxalobacteraceae</taxon>
        <taxon>Actimicrobium</taxon>
    </lineage>
</organism>
<dbReference type="SUPFAM" id="SSF52540">
    <property type="entry name" value="P-loop containing nucleoside triphosphate hydrolases"/>
    <property type="match status" value="1"/>
</dbReference>
<dbReference type="Pfam" id="PF02463">
    <property type="entry name" value="SMC_N"/>
    <property type="match status" value="1"/>
</dbReference>
<dbReference type="InterPro" id="IPR027417">
    <property type="entry name" value="P-loop_NTPase"/>
</dbReference>
<gene>
    <name evidence="2" type="ORF">GCM10022212_36180</name>
</gene>
<accession>A0ABP7TZQ1</accession>
<dbReference type="InterPro" id="IPR051396">
    <property type="entry name" value="Bact_Antivir_Def_Nuclease"/>
</dbReference>
<evidence type="ECO:0000259" key="1">
    <source>
        <dbReference type="Pfam" id="PF02463"/>
    </source>
</evidence>
<feature type="domain" description="RecF/RecN/SMC N-terminal" evidence="1">
    <location>
        <begin position="3"/>
        <end position="283"/>
    </location>
</feature>
<dbReference type="Gene3D" id="3.40.50.300">
    <property type="entry name" value="P-loop containing nucleotide triphosphate hydrolases"/>
    <property type="match status" value="1"/>
</dbReference>
<dbReference type="InterPro" id="IPR003395">
    <property type="entry name" value="RecF/RecN/SMC_N"/>
</dbReference>
<reference evidence="3" key="1">
    <citation type="journal article" date="2019" name="Int. J. Syst. Evol. Microbiol.">
        <title>The Global Catalogue of Microorganisms (GCM) 10K type strain sequencing project: providing services to taxonomists for standard genome sequencing and annotation.</title>
        <authorList>
            <consortium name="The Broad Institute Genomics Platform"/>
            <consortium name="The Broad Institute Genome Sequencing Center for Infectious Disease"/>
            <person name="Wu L."/>
            <person name="Ma J."/>
        </authorList>
    </citation>
    <scope>NUCLEOTIDE SEQUENCE [LARGE SCALE GENOMIC DNA]</scope>
    <source>
        <strain evidence="3">JCM 16673</strain>
    </source>
</reference>
<dbReference type="RefSeq" id="WP_344765546.1">
    <property type="nucleotide sequence ID" value="NZ_BAAAZE010000015.1"/>
</dbReference>
<dbReference type="PANTHER" id="PTHR43581:SF4">
    <property type="entry name" value="ATP_GTP PHOSPHATASE"/>
    <property type="match status" value="1"/>
</dbReference>
<proteinExistence type="predicted"/>
<evidence type="ECO:0000313" key="3">
    <source>
        <dbReference type="Proteomes" id="UP001501353"/>
    </source>
</evidence>
<keyword evidence="3" id="KW-1185">Reference proteome</keyword>
<comment type="caution">
    <text evidence="2">The sequence shown here is derived from an EMBL/GenBank/DDBJ whole genome shotgun (WGS) entry which is preliminary data.</text>
</comment>
<dbReference type="Proteomes" id="UP001501353">
    <property type="component" value="Unassembled WGS sequence"/>
</dbReference>
<protein>
    <recommendedName>
        <fullName evidence="1">RecF/RecN/SMC N-terminal domain-containing protein</fullName>
    </recommendedName>
</protein>
<name>A0ABP7TZQ1_9BURK</name>
<dbReference type="PANTHER" id="PTHR43581">
    <property type="entry name" value="ATP/GTP PHOSPHATASE"/>
    <property type="match status" value="1"/>
</dbReference>
<evidence type="ECO:0000313" key="2">
    <source>
        <dbReference type="EMBL" id="GAA4033773.1"/>
    </source>
</evidence>